<feature type="signal peptide" evidence="2">
    <location>
        <begin position="1"/>
        <end position="27"/>
    </location>
</feature>
<feature type="chain" id="PRO_5047202870" evidence="2">
    <location>
        <begin position="28"/>
        <end position="377"/>
    </location>
</feature>
<accession>A0ABN9PH30</accession>
<keyword evidence="2" id="KW-0732">Signal</keyword>
<sequence length="377" mass="43942">MVEARVAIPAPLSGGLLVLLALAGGDARSLRQTQTSARLAYSDTNYQCMADPEFEDKCVPKWQESCRREYNRSEHMRRKLCEGELSRNYVKIRTLVPPSDILDQWKWEFERRQFDDGFFRSQVPKFTDTGFKLVRLPEHLHEGMLARYNARRNTSRPEAGQPVFGFHCNTGHDNDDWVVDMPHDELFRQVREWIRLQLSEWTGQNVNEQTSIYGAREYHRGSICGMHTDNTETHAFSAIYQLDQQGMDEPWPLHYVTHAGEEGRALMQAGHVMLYESASGLHGRKDPLMGDEFTNIFFHFRSPDWLPAIQRILGEDNYWEQRRRFEAHHRHLTSLEDAPPKERLWRASDQCIPERSRRDPLLSEGGFMSTPPDPTRL</sequence>
<dbReference type="EMBL" id="CAUYUJ010000736">
    <property type="protein sequence ID" value="CAK0792246.1"/>
    <property type="molecule type" value="Genomic_DNA"/>
</dbReference>
<keyword evidence="4" id="KW-1185">Reference proteome</keyword>
<gene>
    <name evidence="3" type="ORF">PCOR1329_LOCUS2895</name>
</gene>
<evidence type="ECO:0000256" key="1">
    <source>
        <dbReference type="SAM" id="MobiDB-lite"/>
    </source>
</evidence>
<proteinExistence type="predicted"/>
<dbReference type="Proteomes" id="UP001189429">
    <property type="component" value="Unassembled WGS sequence"/>
</dbReference>
<organism evidence="3 4">
    <name type="scientific">Prorocentrum cordatum</name>
    <dbReference type="NCBI Taxonomy" id="2364126"/>
    <lineage>
        <taxon>Eukaryota</taxon>
        <taxon>Sar</taxon>
        <taxon>Alveolata</taxon>
        <taxon>Dinophyceae</taxon>
        <taxon>Prorocentrales</taxon>
        <taxon>Prorocentraceae</taxon>
        <taxon>Prorocentrum</taxon>
    </lineage>
</organism>
<comment type="caution">
    <text evidence="3">The sequence shown here is derived from an EMBL/GenBank/DDBJ whole genome shotgun (WGS) entry which is preliminary data.</text>
</comment>
<evidence type="ECO:0000313" key="4">
    <source>
        <dbReference type="Proteomes" id="UP001189429"/>
    </source>
</evidence>
<protein>
    <submittedName>
        <fullName evidence="3">Uncharacterized protein</fullName>
    </submittedName>
</protein>
<name>A0ABN9PH30_9DINO</name>
<evidence type="ECO:0000313" key="3">
    <source>
        <dbReference type="EMBL" id="CAK0792246.1"/>
    </source>
</evidence>
<feature type="region of interest" description="Disordered" evidence="1">
    <location>
        <begin position="355"/>
        <end position="377"/>
    </location>
</feature>
<reference evidence="3" key="1">
    <citation type="submission" date="2023-10" db="EMBL/GenBank/DDBJ databases">
        <authorList>
            <person name="Chen Y."/>
            <person name="Shah S."/>
            <person name="Dougan E. K."/>
            <person name="Thang M."/>
            <person name="Chan C."/>
        </authorList>
    </citation>
    <scope>NUCLEOTIDE SEQUENCE [LARGE SCALE GENOMIC DNA]</scope>
</reference>
<evidence type="ECO:0000256" key="2">
    <source>
        <dbReference type="SAM" id="SignalP"/>
    </source>
</evidence>